<feature type="compositionally biased region" description="Basic and acidic residues" evidence="3">
    <location>
        <begin position="213"/>
        <end position="230"/>
    </location>
</feature>
<dbReference type="Pfam" id="PF06203">
    <property type="entry name" value="CCT"/>
    <property type="match status" value="1"/>
</dbReference>
<dbReference type="GeneID" id="20081148"/>
<protein>
    <recommendedName>
        <fullName evidence="4">CCT domain-containing protein</fullName>
    </recommendedName>
</protein>
<reference evidence="5" key="1">
    <citation type="submission" date="2013-12" db="EMBL/GenBank/DDBJ databases">
        <title>The Genome Sequence of Aphanomyces invadans NJM9701.</title>
        <authorList>
            <consortium name="The Broad Institute Genomics Platform"/>
            <person name="Russ C."/>
            <person name="Tyler B."/>
            <person name="van West P."/>
            <person name="Dieguez-Uribeondo J."/>
            <person name="Young S.K."/>
            <person name="Zeng Q."/>
            <person name="Gargeya S."/>
            <person name="Fitzgerald M."/>
            <person name="Abouelleil A."/>
            <person name="Alvarado L."/>
            <person name="Chapman S.B."/>
            <person name="Gainer-Dewar J."/>
            <person name="Goldberg J."/>
            <person name="Griggs A."/>
            <person name="Gujja S."/>
            <person name="Hansen M."/>
            <person name="Howarth C."/>
            <person name="Imamovic A."/>
            <person name="Ireland A."/>
            <person name="Larimer J."/>
            <person name="McCowan C."/>
            <person name="Murphy C."/>
            <person name="Pearson M."/>
            <person name="Poon T.W."/>
            <person name="Priest M."/>
            <person name="Roberts A."/>
            <person name="Saif S."/>
            <person name="Shea T."/>
            <person name="Sykes S."/>
            <person name="Wortman J."/>
            <person name="Nusbaum C."/>
            <person name="Birren B."/>
        </authorList>
    </citation>
    <scope>NUCLEOTIDE SEQUENCE [LARGE SCALE GENOMIC DNA]</scope>
    <source>
        <strain evidence="5">NJM9701</strain>
    </source>
</reference>
<sequence>MNVATRTRVLDGPRRMLFDGMRVASPPQAAPAKRKDTTKEDLDLLKSQELFLSVVLDWQQHDPSDAYLHRHSSMQSDNVYTSSFESSEGSDHEGGAATRLMNFTRNAKPSKHAPLDHDPSPTTLPKIHNVPPSKPVPALNLNNLLPVPTKRIGIYSPRSRRVLLDKYMEKRTKRLSRKKVRYRVRKTLANARPRVKGRFVKTEQPLTAAAVEEMEKKQQPGQQAKDKSASRQEMSSSENDFDYVGAYYAGEDSSRDDVQAMVNVIFSNRCKRGDEVNWEKWASQLEQSILALLPSQYVDSPFPDIFSDVANTLGDAEEDCSMETFSRAVHAGAMYVTICLSLYISLRHPSLWEHDDNLSPVLRHYLPEIKQLWARRRPKPSQTFDFMESAIPGTAAVICLGYAAGKRHLKPIFP</sequence>
<name>A0A024UF75_9STRA</name>
<proteinExistence type="predicted"/>
<gene>
    <name evidence="5" type="ORF">H310_04098</name>
</gene>
<evidence type="ECO:0000256" key="2">
    <source>
        <dbReference type="ARBA" id="ARBA00023242"/>
    </source>
</evidence>
<dbReference type="GO" id="GO:0005634">
    <property type="term" value="C:nucleus"/>
    <property type="evidence" value="ECO:0007669"/>
    <property type="project" value="UniProtKB-SubCell"/>
</dbReference>
<dbReference type="eggNOG" id="ENOG502S464">
    <property type="taxonomic scope" value="Eukaryota"/>
</dbReference>
<dbReference type="STRING" id="157072.A0A024UF75"/>
<evidence type="ECO:0000256" key="1">
    <source>
        <dbReference type="ARBA" id="ARBA00004123"/>
    </source>
</evidence>
<dbReference type="InterPro" id="IPR045281">
    <property type="entry name" value="CONSTANS-like"/>
</dbReference>
<feature type="domain" description="CCT" evidence="4">
    <location>
        <begin position="160"/>
        <end position="202"/>
    </location>
</feature>
<dbReference type="RefSeq" id="XP_008866499.1">
    <property type="nucleotide sequence ID" value="XM_008868277.1"/>
</dbReference>
<evidence type="ECO:0000259" key="4">
    <source>
        <dbReference type="PROSITE" id="PS51017"/>
    </source>
</evidence>
<keyword evidence="2" id="KW-0539">Nucleus</keyword>
<dbReference type="InterPro" id="IPR010402">
    <property type="entry name" value="CCT_domain"/>
</dbReference>
<dbReference type="OrthoDB" id="153872at2759"/>
<comment type="subcellular location">
    <subcellularLocation>
        <location evidence="1">Nucleus</location>
    </subcellularLocation>
</comment>
<accession>A0A024UF75</accession>
<evidence type="ECO:0000313" key="5">
    <source>
        <dbReference type="EMBL" id="ETW05061.1"/>
    </source>
</evidence>
<feature type="region of interest" description="Disordered" evidence="3">
    <location>
        <begin position="212"/>
        <end position="237"/>
    </location>
</feature>
<dbReference type="PANTHER" id="PTHR31319:SF77">
    <property type="entry name" value="ZINC FINGER PROTEIN CONSTANS-LIKE 4"/>
    <property type="match status" value="1"/>
</dbReference>
<dbReference type="AlphaFoldDB" id="A0A024UF75"/>
<organism evidence="5">
    <name type="scientific">Aphanomyces invadans</name>
    <dbReference type="NCBI Taxonomy" id="157072"/>
    <lineage>
        <taxon>Eukaryota</taxon>
        <taxon>Sar</taxon>
        <taxon>Stramenopiles</taxon>
        <taxon>Oomycota</taxon>
        <taxon>Saprolegniomycetes</taxon>
        <taxon>Saprolegniales</taxon>
        <taxon>Verrucalvaceae</taxon>
        <taxon>Aphanomyces</taxon>
    </lineage>
</organism>
<dbReference type="PANTHER" id="PTHR31319">
    <property type="entry name" value="ZINC FINGER PROTEIN CONSTANS-LIKE 4"/>
    <property type="match status" value="1"/>
</dbReference>
<dbReference type="EMBL" id="KI913957">
    <property type="protein sequence ID" value="ETW05061.1"/>
    <property type="molecule type" value="Genomic_DNA"/>
</dbReference>
<evidence type="ECO:0000256" key="3">
    <source>
        <dbReference type="SAM" id="MobiDB-lite"/>
    </source>
</evidence>
<dbReference type="PROSITE" id="PS51017">
    <property type="entry name" value="CCT"/>
    <property type="match status" value="1"/>
</dbReference>
<dbReference type="VEuPathDB" id="FungiDB:H310_04098"/>